<protein>
    <submittedName>
        <fullName evidence="1">GTD2B protein</fullName>
    </submittedName>
</protein>
<feature type="non-terminal residue" evidence="1">
    <location>
        <position position="100"/>
    </location>
</feature>
<accession>A0ABS2Y7A7</accession>
<feature type="non-terminal residue" evidence="1">
    <location>
        <position position="1"/>
    </location>
</feature>
<organism evidence="1 2">
    <name type="scientific">Polyodon spathula</name>
    <name type="common">North American paddlefish</name>
    <name type="synonym">Squalus spathula</name>
    <dbReference type="NCBI Taxonomy" id="7913"/>
    <lineage>
        <taxon>Eukaryota</taxon>
        <taxon>Metazoa</taxon>
        <taxon>Chordata</taxon>
        <taxon>Craniata</taxon>
        <taxon>Vertebrata</taxon>
        <taxon>Euteleostomi</taxon>
        <taxon>Actinopterygii</taxon>
        <taxon>Chondrostei</taxon>
        <taxon>Acipenseriformes</taxon>
        <taxon>Polyodontidae</taxon>
        <taxon>Polyodon</taxon>
    </lineage>
</organism>
<evidence type="ECO:0000313" key="2">
    <source>
        <dbReference type="Proteomes" id="UP001166093"/>
    </source>
</evidence>
<dbReference type="EMBL" id="JAAWVQ010116569">
    <property type="protein sequence ID" value="MBN3282333.1"/>
    <property type="molecule type" value="Genomic_DNA"/>
</dbReference>
<proteinExistence type="predicted"/>
<dbReference type="PANTHER" id="PTHR45913">
    <property type="entry name" value="EPM2A-INTERACTING PROTEIN 1"/>
    <property type="match status" value="1"/>
</dbReference>
<name>A0ABS2Y7A7_POLSP</name>
<dbReference type="PANTHER" id="PTHR45913:SF5">
    <property type="entry name" value="GENERAL TRANSCRIPTION FACTOR II-I REPEAT DOMAIN-CONTAINING PROTEIN 2A-LIKE PROTEIN"/>
    <property type="match status" value="1"/>
</dbReference>
<evidence type="ECO:0000313" key="1">
    <source>
        <dbReference type="EMBL" id="MBN3282333.1"/>
    </source>
</evidence>
<keyword evidence="2" id="KW-1185">Reference proteome</keyword>
<sequence length="100" mass="11781">LSKRKIDKEGRLFQERWEFEYLFVEQQEYPICLVCKGSTAVMKRNKEKYSKFEGKQKNVSLSRNTVGERVDDLATNLQEWEKLVGLTTIDRVPPMCEGYV</sequence>
<gene>
    <name evidence="1" type="ORF">GTO93_0002897</name>
</gene>
<comment type="caution">
    <text evidence="1">The sequence shown here is derived from an EMBL/GenBank/DDBJ whole genome shotgun (WGS) entry which is preliminary data.</text>
</comment>
<reference evidence="1" key="1">
    <citation type="journal article" date="2021" name="Cell">
        <title>Tracing the genetic footprints of vertebrate landing in non-teleost ray-finned fishes.</title>
        <authorList>
            <person name="Bi X."/>
            <person name="Wang K."/>
            <person name="Yang L."/>
            <person name="Pan H."/>
            <person name="Jiang H."/>
            <person name="Wei Q."/>
            <person name="Fang M."/>
            <person name="Yu H."/>
            <person name="Zhu C."/>
            <person name="Cai Y."/>
            <person name="He Y."/>
            <person name="Gan X."/>
            <person name="Zeng H."/>
            <person name="Yu D."/>
            <person name="Zhu Y."/>
            <person name="Jiang H."/>
            <person name="Qiu Q."/>
            <person name="Yang H."/>
            <person name="Zhang Y.E."/>
            <person name="Wang W."/>
            <person name="Zhu M."/>
            <person name="He S."/>
            <person name="Zhang G."/>
        </authorList>
    </citation>
    <scope>NUCLEOTIDE SEQUENCE</scope>
    <source>
        <strain evidence="1">Pddl_001</strain>
    </source>
</reference>
<dbReference type="Proteomes" id="UP001166093">
    <property type="component" value="Unassembled WGS sequence"/>
</dbReference>